<evidence type="ECO:0000313" key="2">
    <source>
        <dbReference type="Proteomes" id="UP001139157"/>
    </source>
</evidence>
<evidence type="ECO:0000313" key="1">
    <source>
        <dbReference type="EMBL" id="MCM6774482.1"/>
    </source>
</evidence>
<proteinExistence type="predicted"/>
<dbReference type="Proteomes" id="UP001139157">
    <property type="component" value="Unassembled WGS sequence"/>
</dbReference>
<accession>A0A9X2E5G9</accession>
<gene>
    <name evidence="1" type="ORF">NDR86_13455</name>
</gene>
<comment type="caution">
    <text evidence="1">The sequence shown here is derived from an EMBL/GenBank/DDBJ whole genome shotgun (WGS) entry which is preliminary data.</text>
</comment>
<dbReference type="AlphaFoldDB" id="A0A9X2E5G9"/>
<reference evidence="1" key="1">
    <citation type="submission" date="2022-06" db="EMBL/GenBank/DDBJ databases">
        <title>Novel species in genus nocardia.</title>
        <authorList>
            <person name="Li F."/>
        </authorList>
    </citation>
    <scope>NUCLEOTIDE SEQUENCE</scope>
    <source>
        <strain evidence="1">CDC141</strain>
    </source>
</reference>
<organism evidence="1 2">
    <name type="scientific">Nocardia pulmonis</name>
    <dbReference type="NCBI Taxonomy" id="2951408"/>
    <lineage>
        <taxon>Bacteria</taxon>
        <taxon>Bacillati</taxon>
        <taxon>Actinomycetota</taxon>
        <taxon>Actinomycetes</taxon>
        <taxon>Mycobacteriales</taxon>
        <taxon>Nocardiaceae</taxon>
        <taxon>Nocardia</taxon>
    </lineage>
</organism>
<name>A0A9X2E5G9_9NOCA</name>
<protein>
    <submittedName>
        <fullName evidence="1">Uncharacterized protein</fullName>
    </submittedName>
</protein>
<keyword evidence="2" id="KW-1185">Reference proteome</keyword>
<dbReference type="EMBL" id="JAMRXG010000005">
    <property type="protein sequence ID" value="MCM6774482.1"/>
    <property type="molecule type" value="Genomic_DNA"/>
</dbReference>
<dbReference type="RefSeq" id="WP_251912108.1">
    <property type="nucleotide sequence ID" value="NZ_JAMRXG010000005.1"/>
</dbReference>
<sequence>MADLLVLAARERGYVCRWLAPGVVELIGPYSFRQELDTIRRELAVRPREQWPSVIGDLFDTGVVAAMTDAEDPLAYRDFAAIHGLIRTRLDGPAGGGVGTVRRIVAPGLVQRVLIDRVHTVESVTYDMLRDWPIGEYDLFTLGEHNVRADGGVEIASEYMDVPMGEGLPPLSLLSGPEYLTAHALWLGEYPVTGPDGAAVVIMPSKEWLYAYPIVDVRVIQQVTLLAQIAGHNYEEQPWPISPHVYFWRRGRLGLAATITRRDDTNSIRPTDEFMAYLNTLSGPVE</sequence>